<dbReference type="PROSITE" id="PS51050">
    <property type="entry name" value="ZF_CW"/>
    <property type="match status" value="1"/>
</dbReference>
<feature type="compositionally biased region" description="Polar residues" evidence="9">
    <location>
        <begin position="447"/>
        <end position="464"/>
    </location>
</feature>
<evidence type="ECO:0000256" key="6">
    <source>
        <dbReference type="ARBA" id="ARBA00023125"/>
    </source>
</evidence>
<sequence length="851" mass="93308">MIEGLNFVEMGSKICMNEVCRATTSSVWKKGWVLNSGGFATLCYNCGSAYENSVYCETFHRDESGWRQCAKCGKGIHCGCIASRYSHEYLDFGGVGCINCVKSSEIHSVQSMQNHGDEIHNATFVTNGTGAVHPMVVENRKDDDNFGFARLLQLAKTTGASKIGQLSQSHQDGLNAALAAAESTHFGSLSQKLTGSSAFMRTDNGRPIHGAKELYEPLNQPSLNFSLSSSLATPKHVPHFPGGIVEGSEVNLRGPRARDILPKPLKPSPVSGPETKKGTVSQTRVARPPAEGRGRNQLLPRYWPKITDQELKQLSGDLKSTIVPLFEKVLSASDAGRIGRLVLPKACAEAYFPSINQSEGIPIRIQDIKGKEWTFQFRFWPNNNSRMYVLEGVTPCIQNMQVQAGDTVTFSRIDPGGQLVIGCRKATDNVDTQDTQTPLLPNDDSPGETSFSGPTDNPLSNGAKTSDDSMQQHKPVSEKKKTRNMKNKRLLMHSEDAMELRITWEEAQELLRPPPTVQPTIVTIEDHAFEEYDEPPVFGKRTIFTSQPSGEQEQLAQCDSCSKWRRLPVHVLLPAKWTCSENLWDSNRSSCSIPEDINSSDMSASFRVCKESKRRRSADNKASKDGEPSGLDALATAAVLGDNMDDLAESLVGATTKHPRHRPGCTCIVCIQPPSGKGKHEPTCECNVCLTVKRRFKTLMLRKKQRQSELAAELALGMDEAQVDVKLENDDDIAGQALLQMNLPKNERIQDRNSVDLDEDSKEQLDLNCHPDRENDLVEAAGMSLATLIKDADIPSEAGLQKNEIPSSEPDLLSRTASESCEHIADEGGILSGNVVQENKSEDGESGTGLN</sequence>
<evidence type="ECO:0000256" key="3">
    <source>
        <dbReference type="ARBA" id="ARBA00022771"/>
    </source>
</evidence>
<dbReference type="GO" id="GO:0003677">
    <property type="term" value="F:DNA binding"/>
    <property type="evidence" value="ECO:0007669"/>
    <property type="project" value="UniProtKB-KW"/>
</dbReference>
<evidence type="ECO:0000256" key="9">
    <source>
        <dbReference type="SAM" id="MobiDB-lite"/>
    </source>
</evidence>
<protein>
    <submittedName>
        <fullName evidence="12">B3 domain-containing transcription repressor VAL1-like isoform X1</fullName>
    </submittedName>
</protein>
<dbReference type="EMBL" id="CACTIH010007815">
    <property type="protein sequence ID" value="CAA3018303.1"/>
    <property type="molecule type" value="Genomic_DNA"/>
</dbReference>
<keyword evidence="2" id="KW-0479">Metal-binding</keyword>
<comment type="subcellular location">
    <subcellularLocation>
        <location evidence="1">Nucleus</location>
    </subcellularLocation>
</comment>
<name>A0A8S0UHW2_OLEEU</name>
<dbReference type="PANTHER" id="PTHR46245:SF3">
    <property type="entry name" value="B3 DOMAIN-CONTAINING TRANSCRIPTION REPRESSOR VAL1"/>
    <property type="match status" value="1"/>
</dbReference>
<evidence type="ECO:0000256" key="5">
    <source>
        <dbReference type="ARBA" id="ARBA00023015"/>
    </source>
</evidence>
<dbReference type="GO" id="GO:0006355">
    <property type="term" value="P:regulation of DNA-templated transcription"/>
    <property type="evidence" value="ECO:0007669"/>
    <property type="project" value="UniProtKB-ARBA"/>
</dbReference>
<dbReference type="CDD" id="cd10017">
    <property type="entry name" value="B3_DNA"/>
    <property type="match status" value="1"/>
</dbReference>
<dbReference type="SUPFAM" id="SSF101936">
    <property type="entry name" value="DNA-binding pseudobarrel domain"/>
    <property type="match status" value="1"/>
</dbReference>
<evidence type="ECO:0000313" key="12">
    <source>
        <dbReference type="EMBL" id="CAA3018303.1"/>
    </source>
</evidence>
<dbReference type="InterPro" id="IPR003340">
    <property type="entry name" value="B3_DNA-bd"/>
</dbReference>
<feature type="region of interest" description="Disordered" evidence="9">
    <location>
        <begin position="256"/>
        <end position="298"/>
    </location>
</feature>
<dbReference type="Pfam" id="PF07496">
    <property type="entry name" value="zf-CW"/>
    <property type="match status" value="1"/>
</dbReference>
<organism evidence="12 13">
    <name type="scientific">Olea europaea subsp. europaea</name>
    <dbReference type="NCBI Taxonomy" id="158383"/>
    <lineage>
        <taxon>Eukaryota</taxon>
        <taxon>Viridiplantae</taxon>
        <taxon>Streptophyta</taxon>
        <taxon>Embryophyta</taxon>
        <taxon>Tracheophyta</taxon>
        <taxon>Spermatophyta</taxon>
        <taxon>Magnoliopsida</taxon>
        <taxon>eudicotyledons</taxon>
        <taxon>Gunneridae</taxon>
        <taxon>Pentapetalae</taxon>
        <taxon>asterids</taxon>
        <taxon>lamiids</taxon>
        <taxon>Lamiales</taxon>
        <taxon>Oleaceae</taxon>
        <taxon>Oleeae</taxon>
        <taxon>Olea</taxon>
    </lineage>
</organism>
<dbReference type="GO" id="GO:0008270">
    <property type="term" value="F:zinc ion binding"/>
    <property type="evidence" value="ECO:0007669"/>
    <property type="project" value="UniProtKB-KW"/>
</dbReference>
<accession>A0A8S0UHW2</accession>
<evidence type="ECO:0000259" key="11">
    <source>
        <dbReference type="PROSITE" id="PS51050"/>
    </source>
</evidence>
<proteinExistence type="predicted"/>
<dbReference type="OrthoDB" id="757982at2759"/>
<keyword evidence="3" id="KW-0863">Zinc-finger</keyword>
<keyword evidence="6" id="KW-0238">DNA-binding</keyword>
<feature type="domain" description="TF-B3" evidence="10">
    <location>
        <begin position="326"/>
        <end position="427"/>
    </location>
</feature>
<keyword evidence="13" id="KW-1185">Reference proteome</keyword>
<feature type="region of interest" description="Disordered" evidence="9">
    <location>
        <begin position="430"/>
        <end position="488"/>
    </location>
</feature>
<comment type="caution">
    <text evidence="12">The sequence shown here is derived from an EMBL/GenBank/DDBJ whole genome shotgun (WGS) entry which is preliminary data.</text>
</comment>
<feature type="compositionally biased region" description="Basic and acidic residues" evidence="9">
    <location>
        <begin position="465"/>
        <end position="479"/>
    </location>
</feature>
<gene>
    <name evidence="12" type="ORF">OLEA9_A113955</name>
</gene>
<dbReference type="FunFam" id="2.40.330.10:FF:000006">
    <property type="entry name" value="B3 domain-containing transcription repressor VAL1"/>
    <property type="match status" value="1"/>
</dbReference>
<keyword evidence="5" id="KW-0805">Transcription regulation</keyword>
<evidence type="ECO:0000313" key="13">
    <source>
        <dbReference type="Proteomes" id="UP000594638"/>
    </source>
</evidence>
<dbReference type="Pfam" id="PF25813">
    <property type="entry name" value="zf_VAL1_N"/>
    <property type="match status" value="1"/>
</dbReference>
<feature type="domain" description="CW-type" evidence="11">
    <location>
        <begin position="549"/>
        <end position="599"/>
    </location>
</feature>
<evidence type="ECO:0000259" key="10">
    <source>
        <dbReference type="PROSITE" id="PS50863"/>
    </source>
</evidence>
<dbReference type="AlphaFoldDB" id="A0A8S0UHW2"/>
<dbReference type="Pfam" id="PF02362">
    <property type="entry name" value="B3"/>
    <property type="match status" value="1"/>
</dbReference>
<dbReference type="InterPro" id="IPR057743">
    <property type="entry name" value="Zfn_VAL1-3_N"/>
</dbReference>
<dbReference type="InterPro" id="IPR011124">
    <property type="entry name" value="Znf_CW"/>
</dbReference>
<keyword evidence="4" id="KW-0862">Zinc</keyword>
<feature type="region of interest" description="Disordered" evidence="9">
    <location>
        <begin position="799"/>
        <end position="851"/>
    </location>
</feature>
<dbReference type="SMART" id="SM01019">
    <property type="entry name" value="B3"/>
    <property type="match status" value="1"/>
</dbReference>
<keyword evidence="7" id="KW-0804">Transcription</keyword>
<dbReference type="PROSITE" id="PS50863">
    <property type="entry name" value="B3"/>
    <property type="match status" value="1"/>
</dbReference>
<keyword evidence="8" id="KW-0539">Nucleus</keyword>
<evidence type="ECO:0000256" key="1">
    <source>
        <dbReference type="ARBA" id="ARBA00004123"/>
    </source>
</evidence>
<evidence type="ECO:0000256" key="8">
    <source>
        <dbReference type="ARBA" id="ARBA00023242"/>
    </source>
</evidence>
<dbReference type="Gene3D" id="2.40.330.10">
    <property type="entry name" value="DNA-binding pseudobarrel domain"/>
    <property type="match status" value="1"/>
</dbReference>
<evidence type="ECO:0000256" key="7">
    <source>
        <dbReference type="ARBA" id="ARBA00023163"/>
    </source>
</evidence>
<dbReference type="Proteomes" id="UP000594638">
    <property type="component" value="Unassembled WGS sequence"/>
</dbReference>
<dbReference type="Gramene" id="OE9A113955T1">
    <property type="protein sequence ID" value="OE9A113955C1"/>
    <property type="gene ID" value="OE9A113955"/>
</dbReference>
<evidence type="ECO:0000256" key="2">
    <source>
        <dbReference type="ARBA" id="ARBA00022723"/>
    </source>
</evidence>
<dbReference type="InterPro" id="IPR015300">
    <property type="entry name" value="DNA-bd_pseudobarrel_sf"/>
</dbReference>
<feature type="compositionally biased region" description="Polar residues" evidence="9">
    <location>
        <begin position="430"/>
        <end position="439"/>
    </location>
</feature>
<reference evidence="12 13" key="1">
    <citation type="submission" date="2019-12" db="EMBL/GenBank/DDBJ databases">
        <authorList>
            <person name="Alioto T."/>
            <person name="Alioto T."/>
            <person name="Gomez Garrido J."/>
        </authorList>
    </citation>
    <scope>NUCLEOTIDE SEQUENCE [LARGE SCALE GENOMIC DNA]</scope>
</reference>
<dbReference type="Gene3D" id="3.30.40.100">
    <property type="match status" value="1"/>
</dbReference>
<dbReference type="GO" id="GO:0005634">
    <property type="term" value="C:nucleus"/>
    <property type="evidence" value="ECO:0007669"/>
    <property type="project" value="UniProtKB-SubCell"/>
</dbReference>
<dbReference type="PANTHER" id="PTHR46245">
    <property type="entry name" value="B3 DOMAIN-CONTAINING PROTEIN OS07G0563300"/>
    <property type="match status" value="1"/>
</dbReference>
<evidence type="ECO:0000256" key="4">
    <source>
        <dbReference type="ARBA" id="ARBA00022833"/>
    </source>
</evidence>